<dbReference type="Gene3D" id="1.25.10.10">
    <property type="entry name" value="Leucine-rich Repeat Variant"/>
    <property type="match status" value="1"/>
</dbReference>
<evidence type="ECO:0000256" key="2">
    <source>
        <dbReference type="ARBA" id="ARBA00006331"/>
    </source>
</evidence>
<feature type="compositionally biased region" description="Basic residues" evidence="7">
    <location>
        <begin position="1378"/>
        <end position="1388"/>
    </location>
</feature>
<feature type="compositionally biased region" description="Basic and acidic residues" evidence="7">
    <location>
        <begin position="950"/>
        <end position="959"/>
    </location>
</feature>
<keyword evidence="5 6" id="KW-0833">Ubl conjugation pathway</keyword>
<dbReference type="PANTHER" id="PTHR45670">
    <property type="entry name" value="E3 UBIQUITIN-PROTEIN LIGASE TRIP12"/>
    <property type="match status" value="1"/>
</dbReference>
<evidence type="ECO:0000256" key="5">
    <source>
        <dbReference type="ARBA" id="ARBA00022786"/>
    </source>
</evidence>
<dbReference type="Gene3D" id="3.90.1750.10">
    <property type="entry name" value="Hect, E3 ligase catalytic domains"/>
    <property type="match status" value="1"/>
</dbReference>
<reference evidence="9 10" key="1">
    <citation type="journal article" date="2013" name="BMC Genomics">
        <title>The genome and transcriptome of the pine saprophyte Ophiostoma piceae, and a comparison with the bark beetle-associated pine pathogen Grosmannia clavigera.</title>
        <authorList>
            <person name="Haridas S."/>
            <person name="Wang Y."/>
            <person name="Lim L."/>
            <person name="Massoumi Alamouti S."/>
            <person name="Jackman S."/>
            <person name="Docking R."/>
            <person name="Robertson G."/>
            <person name="Birol I."/>
            <person name="Bohlmann J."/>
            <person name="Breuil C."/>
        </authorList>
    </citation>
    <scope>NUCLEOTIDE SEQUENCE [LARGE SCALE GENOMIC DNA]</scope>
    <source>
        <strain evidence="9 10">UAMH 11346</strain>
    </source>
</reference>
<dbReference type="InterPro" id="IPR016024">
    <property type="entry name" value="ARM-type_fold"/>
</dbReference>
<keyword evidence="10" id="KW-1185">Reference proteome</keyword>
<dbReference type="Pfam" id="PF25579">
    <property type="entry name" value="TPR_TRIP12_N"/>
    <property type="match status" value="1"/>
</dbReference>
<feature type="compositionally biased region" description="Polar residues" evidence="7">
    <location>
        <begin position="92"/>
        <end position="111"/>
    </location>
</feature>
<feature type="compositionally biased region" description="Basic and acidic residues" evidence="7">
    <location>
        <begin position="896"/>
        <end position="912"/>
    </location>
</feature>
<accession>S3BP24</accession>
<evidence type="ECO:0000256" key="7">
    <source>
        <dbReference type="SAM" id="MobiDB-lite"/>
    </source>
</evidence>
<feature type="compositionally biased region" description="Acidic residues" evidence="7">
    <location>
        <begin position="287"/>
        <end position="329"/>
    </location>
</feature>
<feature type="region of interest" description="Disordered" evidence="7">
    <location>
        <begin position="1494"/>
        <end position="1515"/>
    </location>
</feature>
<dbReference type="HOGENOM" id="CLU_000366_1_1_1"/>
<evidence type="ECO:0000313" key="9">
    <source>
        <dbReference type="EMBL" id="EPE03004.1"/>
    </source>
</evidence>
<dbReference type="SMART" id="SM00119">
    <property type="entry name" value="HECTc"/>
    <property type="match status" value="1"/>
</dbReference>
<dbReference type="InterPro" id="IPR045322">
    <property type="entry name" value="HECTD1/TRIP12-like"/>
</dbReference>
<dbReference type="InterPro" id="IPR000569">
    <property type="entry name" value="HECT_dom"/>
</dbReference>
<dbReference type="InterPro" id="IPR035983">
    <property type="entry name" value="Hect_E3_ubiquitin_ligase"/>
</dbReference>
<feature type="compositionally biased region" description="Basic residues" evidence="7">
    <location>
        <begin position="168"/>
        <end position="177"/>
    </location>
</feature>
<dbReference type="GO" id="GO:0061630">
    <property type="term" value="F:ubiquitin protein ligase activity"/>
    <property type="evidence" value="ECO:0007669"/>
    <property type="project" value="UniProtKB-EC"/>
</dbReference>
<dbReference type="EC" id="2.3.2.26" evidence="3"/>
<proteinExistence type="inferred from homology"/>
<comment type="catalytic activity">
    <reaction evidence="1">
        <text>S-ubiquitinyl-[E2 ubiquitin-conjugating enzyme]-L-cysteine + [acceptor protein]-L-lysine = [E2 ubiquitin-conjugating enzyme]-L-cysteine + N(6)-ubiquitinyl-[acceptor protein]-L-lysine.</text>
        <dbReference type="EC" id="2.3.2.26"/>
    </reaction>
</comment>
<feature type="active site" description="Glycyl thioester intermediate" evidence="6">
    <location>
        <position position="2101"/>
    </location>
</feature>
<feature type="region of interest" description="Disordered" evidence="7">
    <location>
        <begin position="81"/>
        <end position="342"/>
    </location>
</feature>
<dbReference type="eggNOG" id="KOG0170">
    <property type="taxonomic scope" value="Eukaryota"/>
</dbReference>
<dbReference type="OMA" id="AEPLSQF"/>
<feature type="region of interest" description="Disordered" evidence="7">
    <location>
        <begin position="937"/>
        <end position="1036"/>
    </location>
</feature>
<dbReference type="GO" id="GO:0016607">
    <property type="term" value="C:nuclear speck"/>
    <property type="evidence" value="ECO:0007669"/>
    <property type="project" value="TreeGrafter"/>
</dbReference>
<dbReference type="EMBL" id="KE148172">
    <property type="protein sequence ID" value="EPE03004.1"/>
    <property type="molecule type" value="Genomic_DNA"/>
</dbReference>
<evidence type="ECO:0000256" key="4">
    <source>
        <dbReference type="ARBA" id="ARBA00022679"/>
    </source>
</evidence>
<dbReference type="VEuPathDB" id="FungiDB:F503_08881"/>
<dbReference type="InterPro" id="IPR057948">
    <property type="entry name" value="TPR_TRIP12_N"/>
</dbReference>
<keyword evidence="4" id="KW-0808">Transferase</keyword>
<dbReference type="GO" id="GO:0000209">
    <property type="term" value="P:protein polyubiquitination"/>
    <property type="evidence" value="ECO:0007669"/>
    <property type="project" value="TreeGrafter"/>
</dbReference>
<feature type="region of interest" description="Disordered" evidence="7">
    <location>
        <begin position="1"/>
        <end position="66"/>
    </location>
</feature>
<feature type="compositionally biased region" description="Acidic residues" evidence="7">
    <location>
        <begin position="937"/>
        <end position="949"/>
    </location>
</feature>
<dbReference type="InterPro" id="IPR011989">
    <property type="entry name" value="ARM-like"/>
</dbReference>
<dbReference type="eggNOG" id="KOG0168">
    <property type="taxonomic scope" value="Eukaryota"/>
</dbReference>
<evidence type="ECO:0000256" key="1">
    <source>
        <dbReference type="ARBA" id="ARBA00000885"/>
    </source>
</evidence>
<sequence length="2134" mass="231266">MAERTHLAKPRSRSVLHNDSPGRSLSTAPPPSSSPVATTPATARPSPSRPYSPPHPSDPAFASPSTAFLPSTALTVAPLPSRSSAAGVHSPTHLSQRITRASARQSANTPSVHPASPSALNTDASPASAVGHTQQSRPSRHSPSTSKTYTNKRKAVDNTHQPSIPSPRRSKRQRPTKSRSPAPASDPSPPPSASTRSRKGKSAAAMSSPGSGASPSGGPNKSQDKKSVLEMPNSEASSFDAGRHTAQRRRPSEDHDTIMTGTDDAENLTSSPRHAGYDLDAERADNDEGNADNDNDNDDDGEDDDGGDEEVDDDDDDGDEEEEEEDDDDDLRRYTGNAMGDPFSGGFGRVAGLPAALSMLGGMLSMTGIGGRLREILNNLRQHDDPTVQLISLQELSEILLVSNEDNLIGSFSPDPYVRELVTLMQPNEITGEENPEIMLLACRCLANLMEAIPASAANVVYGGAVPVLCQKLVDITFIDFAEQALITLEKISVEYPTSIVREGGLSACLSYLEFFATSTQRTAVTTAANCCRNIPLDSFSVVRDAMHILLNVLNSSDQRVVEQASLCVSRIVESFKHHPSKLEELVGVDLLKVILRLLLPGSSNHLIGPNLHTQFLRVLSITANNSPRLAAELFKMNVVETLYQILTGVSPPSGTENIAAKLDSVLIMQALIHRPREQVIETLNVVCNLLPVEVDVVPASLIPFNSTTLHTETGGSHGDGKQQAAPATRKKSTSNEKRLELLSGCKHEVRRFTLVLFPTLMDAYSSTVNHEVRLRVLAAQIKMLSNFDRDIILEALKAVPYASFLASILSQQDHPSLVISALQATELLMTRLGDVYRYQLYREGVINEIEKIVATMDKMKPENLTASKPGFNPPHAATGHDTHHAPPSEPVLLPDGHESNHSHGQKKDNSQLIHEHDASTHGSDGARSHAENDMEIEHEDPDNDVEDAESQRSSHRDDMEFDEDVEDRANSGHHHVDDEDENEDGDGHGEGNEEDEDHDLEARLERMAGSPTSSGNSTASDEPSSRRPFSTTPSQEDIVAIAQRFLNRHEAEKIDKEMRAQATETLSSLTQLAGDLSQFYLERQPTASVIEGGTDLFKRLATFFDSDVFESATSAELLGSGVVHVLERIFSNPDEDAATAAQSAFLQVFMGHLVKSQSNEAMVDSPITPFSILIHKLQDLLSRSEHFEVVTVHHNTFDGNQTSAASMLAKQIRLRLVAGDDSEVPRAFRSIMVSIHAIATFKTLEDYLRPRISLSDRAKSRADGLSKALAAMTGAGAGAGSSLGPFGASAAERLRGSRAFLGTAGGQSDLPDTPSEASGPPKSSASQRSQDNPQTPSPSSQLRSSRTSSKLKTPAHASQSSLSSSASAIQAAEEKKNTRRSSRRHPSSSKAGSTVQPPDEEDVLANALECADEKHLTDDNEDEVDMSEANAMDAVMGDLDEDVSDSETPNPAVNLEVATGGAITARQEDGTRVFTPSQSSSKAAPDSSLSALAAALQSAPSTPSAPGAPRPAPLATAVLSSSQDWHMEFSLDGKTIPMDSTVYRAVLNSIIGREEQGGRFVWSAVHTVNYRRVPGPNPPEPTGLGFPDNTNNDIESPDGGVTQGPLGKNPIALSILRLLKTLHDLNANVDDIFVANKDPIKLNAEPLLQFVNTKLTAKLNRQLEEPLIVASNCLPNWSEDLARLYPFLFPFETRHLFLQSTSFGYARSMARWQNAQIQEESRRERRDERPFLGRLQRQKVRISRSKILESAVKVMELYGASQSILEVEYFGEVGTGLGPTLEFYSTVSREFSKKKLKLWRDNDLGDSEFVSGANGLFPRPLSDEGATGVNGERIMSLFRALGKFVARSMLDSRIVDINFNPIFFRIGEESSGARSSLGAVKVVDPTLARSLLLIKKFASARKAIDEDPTRTAADKVQAIASITVNDMSIADLSLDFTLPGYPEVELVPGGSDISVNIDNVDLYIDNVIAMTLGGGVHRQVDAFRKGFSEVFPYPALSAFTPAELVSLFGRIEEDWSLETLMDSIKADHGFTMDSRNVKNLLQAMSEMTPSERRGFLQFTTGSPKLPIGGFRSLTPMFTVVCKPSEAPYVSDDYLPSVMTCVNYLKLPDYTSIEVLKKQLSTAIKEGQGAFHLS</sequence>
<feature type="compositionally biased region" description="Polar residues" evidence="7">
    <location>
        <begin position="1011"/>
        <end position="1023"/>
    </location>
</feature>
<feature type="region of interest" description="Disordered" evidence="7">
    <location>
        <begin position="711"/>
        <end position="737"/>
    </location>
</feature>
<feature type="compositionally biased region" description="Low complexity" evidence="7">
    <location>
        <begin position="202"/>
        <end position="221"/>
    </location>
</feature>
<feature type="compositionally biased region" description="Low complexity" evidence="7">
    <location>
        <begin position="1477"/>
        <end position="1489"/>
    </location>
</feature>
<feature type="compositionally biased region" description="Low complexity" evidence="7">
    <location>
        <begin position="1494"/>
        <end position="1506"/>
    </location>
</feature>
<dbReference type="Gene3D" id="3.30.2410.10">
    <property type="entry name" value="Hect, E3 ligase catalytic domain"/>
    <property type="match status" value="1"/>
</dbReference>
<comment type="similarity">
    <text evidence="2">Belongs to the UPL family. K-HECT subfamily.</text>
</comment>
<dbReference type="GO" id="GO:0043161">
    <property type="term" value="P:proteasome-mediated ubiquitin-dependent protein catabolic process"/>
    <property type="evidence" value="ECO:0007669"/>
    <property type="project" value="TreeGrafter"/>
</dbReference>
<feature type="compositionally biased region" description="Pro residues" evidence="7">
    <location>
        <begin position="47"/>
        <end position="57"/>
    </location>
</feature>
<feature type="compositionally biased region" description="Basic and acidic residues" evidence="7">
    <location>
        <begin position="275"/>
        <end position="286"/>
    </location>
</feature>
<evidence type="ECO:0000256" key="3">
    <source>
        <dbReference type="ARBA" id="ARBA00012485"/>
    </source>
</evidence>
<feature type="compositionally biased region" description="Basic and acidic residues" evidence="7">
    <location>
        <begin position="968"/>
        <end position="978"/>
    </location>
</feature>
<feature type="compositionally biased region" description="Low complexity" evidence="7">
    <location>
        <begin position="34"/>
        <end position="46"/>
    </location>
</feature>
<dbReference type="Proteomes" id="UP000016923">
    <property type="component" value="Unassembled WGS sequence"/>
</dbReference>
<organism evidence="9 10">
    <name type="scientific">Ophiostoma piceae (strain UAMH 11346)</name>
    <name type="common">Sap stain fungus</name>
    <dbReference type="NCBI Taxonomy" id="1262450"/>
    <lineage>
        <taxon>Eukaryota</taxon>
        <taxon>Fungi</taxon>
        <taxon>Dikarya</taxon>
        <taxon>Ascomycota</taxon>
        <taxon>Pezizomycotina</taxon>
        <taxon>Sordariomycetes</taxon>
        <taxon>Sordariomycetidae</taxon>
        <taxon>Ophiostomatales</taxon>
        <taxon>Ophiostomataceae</taxon>
        <taxon>Ophiostoma</taxon>
    </lineage>
</organism>
<dbReference type="CDD" id="cd00078">
    <property type="entry name" value="HECTc"/>
    <property type="match status" value="1"/>
</dbReference>
<dbReference type="SUPFAM" id="SSF48371">
    <property type="entry name" value="ARM repeat"/>
    <property type="match status" value="1"/>
</dbReference>
<feature type="compositionally biased region" description="Polar residues" evidence="7">
    <location>
        <begin position="1322"/>
        <end position="1333"/>
    </location>
</feature>
<gene>
    <name evidence="9" type="ORF">F503_08881</name>
</gene>
<feature type="region of interest" description="Disordered" evidence="7">
    <location>
        <begin position="1302"/>
        <end position="1427"/>
    </location>
</feature>
<dbReference type="OrthoDB" id="423283at2759"/>
<feature type="region of interest" description="Disordered" evidence="7">
    <location>
        <begin position="1470"/>
        <end position="1489"/>
    </location>
</feature>
<feature type="region of interest" description="Disordered" evidence="7">
    <location>
        <begin position="864"/>
        <end position="912"/>
    </location>
</feature>
<dbReference type="PROSITE" id="PS50237">
    <property type="entry name" value="HECT"/>
    <property type="match status" value="1"/>
</dbReference>
<dbReference type="STRING" id="1262450.S3BP24"/>
<name>S3BP24_OPHP1</name>
<evidence type="ECO:0000256" key="6">
    <source>
        <dbReference type="PROSITE-ProRule" id="PRU00104"/>
    </source>
</evidence>
<feature type="domain" description="HECT" evidence="8">
    <location>
        <begin position="1779"/>
        <end position="2134"/>
    </location>
</feature>
<dbReference type="SUPFAM" id="SSF56204">
    <property type="entry name" value="Hect, E3 ligase catalytic domain"/>
    <property type="match status" value="1"/>
</dbReference>
<dbReference type="PANTHER" id="PTHR45670:SF1">
    <property type="entry name" value="E3 UBIQUITIN-PROTEIN LIGASE HECTD1"/>
    <property type="match status" value="1"/>
</dbReference>
<feature type="compositionally biased region" description="Low complexity" evidence="7">
    <location>
        <begin position="1334"/>
        <end position="1372"/>
    </location>
</feature>
<evidence type="ECO:0000313" key="10">
    <source>
        <dbReference type="Proteomes" id="UP000016923"/>
    </source>
</evidence>
<dbReference type="Pfam" id="PF00632">
    <property type="entry name" value="HECT"/>
    <property type="match status" value="1"/>
</dbReference>
<feature type="compositionally biased region" description="Polar residues" evidence="7">
    <location>
        <begin position="118"/>
        <end position="149"/>
    </location>
</feature>
<protein>
    <recommendedName>
        <fullName evidence="3">HECT-type E3 ubiquitin transferase</fullName>
        <ecNumber evidence="3">2.3.2.26</ecNumber>
    </recommendedName>
</protein>
<evidence type="ECO:0000259" key="8">
    <source>
        <dbReference type="PROSITE" id="PS50237"/>
    </source>
</evidence>